<dbReference type="InterPro" id="IPR050370">
    <property type="entry name" value="HES_HEY"/>
</dbReference>
<sequence>IDKMEKAEILEKTLEVLTRLRHENPKISHTASTHKAMAIRYASGFSLCAEESIRYIQNSRLVPSEVKVHLQNHLRAIARRVESTMQIDRQTDLNPAQCFSASSSTISSPSLGKVTAREIISSSADNLLGLGPVSGQFSGEVSEGSDCYIHSPVLYSTQGSNCLLTSPVCYSTPISYSHLPFIKSDAQLQKDGHKLLNYSSEAYTCSIVDQRKKSARGRAAQTPGQPTQIKPVKQTLSLSSDSQFDKSEGYCSDFSQSKHYYLSPYSSLSSSCLISSYYSDASFTDSPPLMANSSVLPNTPILPDRTVYPHHRFEPHITTPNILGESTQVNSSLLLTPAIKEFPRSNNVLDLCVKRTDEQQISQEAMWRPW</sequence>
<keyword evidence="3" id="KW-0804">Transcription</keyword>
<evidence type="ECO:0000313" key="6">
    <source>
        <dbReference type="Proteomes" id="UP000678393"/>
    </source>
</evidence>
<comment type="caution">
    <text evidence="5">The sequence shown here is derived from an EMBL/GenBank/DDBJ whole genome shotgun (WGS) entry which is preliminary data.</text>
</comment>
<dbReference type="EMBL" id="CAJHNH020005879">
    <property type="protein sequence ID" value="CAG5133042.1"/>
    <property type="molecule type" value="Genomic_DNA"/>
</dbReference>
<dbReference type="SUPFAM" id="SSF158457">
    <property type="entry name" value="Orange domain-like"/>
    <property type="match status" value="1"/>
</dbReference>
<keyword evidence="4" id="KW-0539">Nucleus</keyword>
<evidence type="ECO:0000313" key="5">
    <source>
        <dbReference type="EMBL" id="CAG5133042.1"/>
    </source>
</evidence>
<gene>
    <name evidence="5" type="ORF">CUNI_LOCUS18600</name>
</gene>
<feature type="non-terminal residue" evidence="5">
    <location>
        <position position="1"/>
    </location>
</feature>
<dbReference type="PANTHER" id="PTHR10985">
    <property type="entry name" value="BASIC HELIX-LOOP-HELIX TRANSCRIPTION FACTOR, HES-RELATED"/>
    <property type="match status" value="1"/>
</dbReference>
<comment type="subcellular location">
    <subcellularLocation>
        <location evidence="1">Nucleus</location>
    </subcellularLocation>
</comment>
<evidence type="ECO:0000256" key="3">
    <source>
        <dbReference type="ARBA" id="ARBA00023163"/>
    </source>
</evidence>
<evidence type="ECO:0000256" key="1">
    <source>
        <dbReference type="ARBA" id="ARBA00004123"/>
    </source>
</evidence>
<accession>A0A8S3ZYC9</accession>
<dbReference type="GO" id="GO:0005634">
    <property type="term" value="C:nucleus"/>
    <property type="evidence" value="ECO:0007669"/>
    <property type="project" value="UniProtKB-SubCell"/>
</dbReference>
<dbReference type="Proteomes" id="UP000678393">
    <property type="component" value="Unassembled WGS sequence"/>
</dbReference>
<proteinExistence type="predicted"/>
<keyword evidence="2" id="KW-0805">Transcription regulation</keyword>
<keyword evidence="6" id="KW-1185">Reference proteome</keyword>
<organism evidence="5 6">
    <name type="scientific">Candidula unifasciata</name>
    <dbReference type="NCBI Taxonomy" id="100452"/>
    <lineage>
        <taxon>Eukaryota</taxon>
        <taxon>Metazoa</taxon>
        <taxon>Spiralia</taxon>
        <taxon>Lophotrochozoa</taxon>
        <taxon>Mollusca</taxon>
        <taxon>Gastropoda</taxon>
        <taxon>Heterobranchia</taxon>
        <taxon>Euthyneura</taxon>
        <taxon>Panpulmonata</taxon>
        <taxon>Eupulmonata</taxon>
        <taxon>Stylommatophora</taxon>
        <taxon>Helicina</taxon>
        <taxon>Helicoidea</taxon>
        <taxon>Geomitridae</taxon>
        <taxon>Candidula</taxon>
    </lineage>
</organism>
<evidence type="ECO:0000256" key="2">
    <source>
        <dbReference type="ARBA" id="ARBA00023015"/>
    </source>
</evidence>
<dbReference type="AlphaFoldDB" id="A0A8S3ZYC9"/>
<evidence type="ECO:0000256" key="4">
    <source>
        <dbReference type="ARBA" id="ARBA00023242"/>
    </source>
</evidence>
<evidence type="ECO:0008006" key="7">
    <source>
        <dbReference type="Google" id="ProtNLM"/>
    </source>
</evidence>
<reference evidence="5" key="1">
    <citation type="submission" date="2021-04" db="EMBL/GenBank/DDBJ databases">
        <authorList>
            <consortium name="Molecular Ecology Group"/>
        </authorList>
    </citation>
    <scope>NUCLEOTIDE SEQUENCE</scope>
</reference>
<name>A0A8S3ZYC9_9EUPU</name>
<protein>
    <recommendedName>
        <fullName evidence="7">Orange domain-containing protein</fullName>
    </recommendedName>
</protein>